<protein>
    <submittedName>
        <fullName evidence="2">Uncharacterized protein</fullName>
    </submittedName>
</protein>
<keyword evidence="3" id="KW-1185">Reference proteome</keyword>
<feature type="compositionally biased region" description="Low complexity" evidence="1">
    <location>
        <begin position="64"/>
        <end position="77"/>
    </location>
</feature>
<dbReference type="GeneID" id="17257180"/>
<reference evidence="2" key="2">
    <citation type="submission" date="2024-10" db="UniProtKB">
        <authorList>
            <consortium name="EnsemblProtists"/>
        </authorList>
    </citation>
    <scope>IDENTIFICATION</scope>
</reference>
<evidence type="ECO:0000313" key="2">
    <source>
        <dbReference type="EnsemblProtists" id="EOD11030"/>
    </source>
</evidence>
<name>A0A0D3IIE5_EMIH1</name>
<accession>A0A0D3IIE5</accession>
<feature type="region of interest" description="Disordered" evidence="1">
    <location>
        <begin position="1"/>
        <end position="27"/>
    </location>
</feature>
<dbReference type="PaxDb" id="2903-EOD11030"/>
<dbReference type="RefSeq" id="XP_005763459.1">
    <property type="nucleotide sequence ID" value="XM_005763402.1"/>
</dbReference>
<organism evidence="2 3">
    <name type="scientific">Emiliania huxleyi (strain CCMP1516)</name>
    <dbReference type="NCBI Taxonomy" id="280463"/>
    <lineage>
        <taxon>Eukaryota</taxon>
        <taxon>Haptista</taxon>
        <taxon>Haptophyta</taxon>
        <taxon>Prymnesiophyceae</taxon>
        <taxon>Isochrysidales</taxon>
        <taxon>Noelaerhabdaceae</taxon>
        <taxon>Emiliania</taxon>
    </lineage>
</organism>
<dbReference type="KEGG" id="ehx:EMIHUDRAFT_446143"/>
<feature type="region of interest" description="Disordered" evidence="1">
    <location>
        <begin position="51"/>
        <end position="83"/>
    </location>
</feature>
<evidence type="ECO:0000313" key="3">
    <source>
        <dbReference type="Proteomes" id="UP000013827"/>
    </source>
</evidence>
<dbReference type="HOGENOM" id="CLU_2044222_0_0_1"/>
<sequence length="121" mass="12538">DAFDGERHLGDCRGGGGTAARARRGAVEGRRCRGARPAAIATLVLGWRRDGAARTGQGEPGLPRAGRGAARGATRGAAGRGAAGEQRVLLSLLGREPQRQRGGAAPLCCHYRGTRRELTLS</sequence>
<dbReference type="EnsemblProtists" id="EOD11030">
    <property type="protein sequence ID" value="EOD11030"/>
    <property type="gene ID" value="EMIHUDRAFT_446143"/>
</dbReference>
<proteinExistence type="predicted"/>
<reference evidence="3" key="1">
    <citation type="journal article" date="2013" name="Nature">
        <title>Pan genome of the phytoplankton Emiliania underpins its global distribution.</title>
        <authorList>
            <person name="Read B.A."/>
            <person name="Kegel J."/>
            <person name="Klute M.J."/>
            <person name="Kuo A."/>
            <person name="Lefebvre S.C."/>
            <person name="Maumus F."/>
            <person name="Mayer C."/>
            <person name="Miller J."/>
            <person name="Monier A."/>
            <person name="Salamov A."/>
            <person name="Young J."/>
            <person name="Aguilar M."/>
            <person name="Claverie J.M."/>
            <person name="Frickenhaus S."/>
            <person name="Gonzalez K."/>
            <person name="Herman E.K."/>
            <person name="Lin Y.C."/>
            <person name="Napier J."/>
            <person name="Ogata H."/>
            <person name="Sarno A.F."/>
            <person name="Shmutz J."/>
            <person name="Schroeder D."/>
            <person name="de Vargas C."/>
            <person name="Verret F."/>
            <person name="von Dassow P."/>
            <person name="Valentin K."/>
            <person name="Van de Peer Y."/>
            <person name="Wheeler G."/>
            <person name="Dacks J.B."/>
            <person name="Delwiche C.F."/>
            <person name="Dyhrman S.T."/>
            <person name="Glockner G."/>
            <person name="John U."/>
            <person name="Richards T."/>
            <person name="Worden A.Z."/>
            <person name="Zhang X."/>
            <person name="Grigoriev I.V."/>
            <person name="Allen A.E."/>
            <person name="Bidle K."/>
            <person name="Borodovsky M."/>
            <person name="Bowler C."/>
            <person name="Brownlee C."/>
            <person name="Cock J.M."/>
            <person name="Elias M."/>
            <person name="Gladyshev V.N."/>
            <person name="Groth M."/>
            <person name="Guda C."/>
            <person name="Hadaegh A."/>
            <person name="Iglesias-Rodriguez M.D."/>
            <person name="Jenkins J."/>
            <person name="Jones B.M."/>
            <person name="Lawson T."/>
            <person name="Leese F."/>
            <person name="Lindquist E."/>
            <person name="Lobanov A."/>
            <person name="Lomsadze A."/>
            <person name="Malik S.B."/>
            <person name="Marsh M.E."/>
            <person name="Mackinder L."/>
            <person name="Mock T."/>
            <person name="Mueller-Roeber B."/>
            <person name="Pagarete A."/>
            <person name="Parker M."/>
            <person name="Probert I."/>
            <person name="Quesneville H."/>
            <person name="Raines C."/>
            <person name="Rensing S.A."/>
            <person name="Riano-Pachon D.M."/>
            <person name="Richier S."/>
            <person name="Rokitta S."/>
            <person name="Shiraiwa Y."/>
            <person name="Soanes D.M."/>
            <person name="van der Giezen M."/>
            <person name="Wahlund T.M."/>
            <person name="Williams B."/>
            <person name="Wilson W."/>
            <person name="Wolfe G."/>
            <person name="Wurch L.L."/>
        </authorList>
    </citation>
    <scope>NUCLEOTIDE SEQUENCE</scope>
</reference>
<dbReference type="AlphaFoldDB" id="A0A0D3IIE5"/>
<feature type="compositionally biased region" description="Basic and acidic residues" evidence="1">
    <location>
        <begin position="1"/>
        <end position="11"/>
    </location>
</feature>
<dbReference type="Proteomes" id="UP000013827">
    <property type="component" value="Unassembled WGS sequence"/>
</dbReference>
<evidence type="ECO:0000256" key="1">
    <source>
        <dbReference type="SAM" id="MobiDB-lite"/>
    </source>
</evidence>